<feature type="compositionally biased region" description="Low complexity" evidence="7">
    <location>
        <begin position="174"/>
        <end position="184"/>
    </location>
</feature>
<evidence type="ECO:0000256" key="1">
    <source>
        <dbReference type="ARBA" id="ARBA00004123"/>
    </source>
</evidence>
<dbReference type="GO" id="GO:0000124">
    <property type="term" value="C:SAGA complex"/>
    <property type="evidence" value="ECO:0007669"/>
    <property type="project" value="InterPro"/>
</dbReference>
<organism evidence="9 10">
    <name type="scientific">Oopsacas minuta</name>
    <dbReference type="NCBI Taxonomy" id="111878"/>
    <lineage>
        <taxon>Eukaryota</taxon>
        <taxon>Metazoa</taxon>
        <taxon>Porifera</taxon>
        <taxon>Hexactinellida</taxon>
        <taxon>Hexasterophora</taxon>
        <taxon>Lyssacinosida</taxon>
        <taxon>Leucopsacidae</taxon>
        <taxon>Oopsacas</taxon>
    </lineage>
</organism>
<dbReference type="GO" id="GO:0003713">
    <property type="term" value="F:transcription coactivator activity"/>
    <property type="evidence" value="ECO:0007669"/>
    <property type="project" value="TreeGrafter"/>
</dbReference>
<dbReference type="GO" id="GO:0016251">
    <property type="term" value="F:RNA polymerase II general transcription initiation factor activity"/>
    <property type="evidence" value="ECO:0007669"/>
    <property type="project" value="InterPro"/>
</dbReference>
<dbReference type="SUPFAM" id="SSF47113">
    <property type="entry name" value="Histone-fold"/>
    <property type="match status" value="1"/>
</dbReference>
<dbReference type="GO" id="GO:0046982">
    <property type="term" value="F:protein heterodimerization activity"/>
    <property type="evidence" value="ECO:0007669"/>
    <property type="project" value="InterPro"/>
</dbReference>
<dbReference type="FunFam" id="1.25.40.770:FF:000001">
    <property type="entry name" value="Transcription initiation factor TFIID subunit 6"/>
    <property type="match status" value="1"/>
</dbReference>
<sequence length="499" mass="55534">MHQPTSSHAPHLNHRSPEGILLGSQIAVESIRIMGESMIINNLPEDAASYLADDITFRLKDIIRLSQKFMHHSIRNRLTTSDIDSAMRARNIEPVYGFNSDDVIPLRMTSGVGREVFYKEEPEIDIGKILNSTLPKAPHEISLRAHWLAIEGVQPRIPENPVSHCKEEKEVSEESPSSRSPRVESSYEIIESPALIDLPAELQLYYKEISEACVGINRVRREEALNSLSSDPGLLPLMPRFSVFINEGVKLKLSENKVPTLLSLAKMLRALLDNPTLSLDKYLHELLPSACSCALFNYQATHDSPEIWNLRTESAVIVGRMCKKYNDSVNSIQSRLTRLLFQILSDEATSLGSRFGAVNIISELGPEAVKILLLPHLQIGGEIVKKALDSEDTAALIAANRLQSLIVKTCAPVLVKSREPPDVVEKFELEFGYLGKQVWTEVRGLRPHLHAVNDVNVIVADSPVNNEEVVGEDVLSDYTGFTDEMGYSSLNQTVNSMDT</sequence>
<evidence type="ECO:0000313" key="10">
    <source>
        <dbReference type="Proteomes" id="UP001165289"/>
    </source>
</evidence>
<dbReference type="SMART" id="SM00803">
    <property type="entry name" value="TAF"/>
    <property type="match status" value="1"/>
</dbReference>
<dbReference type="Gene3D" id="1.25.40.770">
    <property type="entry name" value="TAF6, C-terminal HEAT repeat domain"/>
    <property type="match status" value="1"/>
</dbReference>
<dbReference type="CDD" id="cd22931">
    <property type="entry name" value="HFD_TAF6"/>
    <property type="match status" value="1"/>
</dbReference>
<evidence type="ECO:0000256" key="5">
    <source>
        <dbReference type="ARBA" id="ARBA00023242"/>
    </source>
</evidence>
<dbReference type="InterPro" id="IPR016024">
    <property type="entry name" value="ARM-type_fold"/>
</dbReference>
<dbReference type="InterPro" id="IPR046344">
    <property type="entry name" value="TAF6_C_sf"/>
</dbReference>
<keyword evidence="3" id="KW-0805">Transcription regulation</keyword>
<comment type="caution">
    <text evidence="9">The sequence shown here is derived from an EMBL/GenBank/DDBJ whole genome shotgun (WGS) entry which is preliminary data.</text>
</comment>
<keyword evidence="4" id="KW-0804">Transcription</keyword>
<dbReference type="SUPFAM" id="SSF48371">
    <property type="entry name" value="ARM repeat"/>
    <property type="match status" value="1"/>
</dbReference>
<evidence type="ECO:0000256" key="7">
    <source>
        <dbReference type="SAM" id="MobiDB-lite"/>
    </source>
</evidence>
<name>A0AAV7K6F1_9METZ</name>
<gene>
    <name evidence="9" type="ORF">LOD99_1345</name>
</gene>
<dbReference type="InterPro" id="IPR011442">
    <property type="entry name" value="TAF6_C"/>
</dbReference>
<evidence type="ECO:0000259" key="8">
    <source>
        <dbReference type="SMART" id="SM00803"/>
    </source>
</evidence>
<dbReference type="Gene3D" id="1.10.20.10">
    <property type="entry name" value="Histone, subunit A"/>
    <property type="match status" value="1"/>
</dbReference>
<dbReference type="GO" id="GO:0051123">
    <property type="term" value="P:RNA polymerase II preinitiation complex assembly"/>
    <property type="evidence" value="ECO:0007669"/>
    <property type="project" value="TreeGrafter"/>
</dbReference>
<dbReference type="InterPro" id="IPR009072">
    <property type="entry name" value="Histone-fold"/>
</dbReference>
<dbReference type="EMBL" id="JAKMXF010000144">
    <property type="protein sequence ID" value="KAI6656550.1"/>
    <property type="molecule type" value="Genomic_DNA"/>
</dbReference>
<comment type="similarity">
    <text evidence="2">Belongs to the TAF6 family.</text>
</comment>
<dbReference type="AlphaFoldDB" id="A0AAV7K6F1"/>
<reference evidence="9 10" key="1">
    <citation type="journal article" date="2023" name="BMC Biol.">
        <title>The compact genome of the sponge Oopsacas minuta (Hexactinellida) is lacking key metazoan core genes.</title>
        <authorList>
            <person name="Santini S."/>
            <person name="Schenkelaars Q."/>
            <person name="Jourda C."/>
            <person name="Duchesne M."/>
            <person name="Belahbib H."/>
            <person name="Rocher C."/>
            <person name="Selva M."/>
            <person name="Riesgo A."/>
            <person name="Vervoort M."/>
            <person name="Leys S.P."/>
            <person name="Kodjabachian L."/>
            <person name="Le Bivic A."/>
            <person name="Borchiellini C."/>
            <person name="Claverie J.M."/>
            <person name="Renard E."/>
        </authorList>
    </citation>
    <scope>NUCLEOTIDE SEQUENCE [LARGE SCALE GENOMIC DNA]</scope>
    <source>
        <strain evidence="9">SPO-2</strain>
    </source>
</reference>
<dbReference type="Proteomes" id="UP001165289">
    <property type="component" value="Unassembled WGS sequence"/>
</dbReference>
<dbReference type="PANTHER" id="PTHR10221">
    <property type="entry name" value="TRANSCRIPTION INITIATION FACTOR TFIID SUBUNIT 6"/>
    <property type="match status" value="1"/>
</dbReference>
<keyword evidence="10" id="KW-1185">Reference proteome</keyword>
<dbReference type="GO" id="GO:0046695">
    <property type="term" value="C:SLIK (SAGA-like) complex"/>
    <property type="evidence" value="ECO:0007669"/>
    <property type="project" value="InterPro"/>
</dbReference>
<keyword evidence="5" id="KW-0539">Nucleus</keyword>
<feature type="domain" description="TATA box binding protein associated factor (TAF) histone-like fold" evidence="8">
    <location>
        <begin position="25"/>
        <end position="88"/>
    </location>
</feature>
<evidence type="ECO:0000256" key="2">
    <source>
        <dbReference type="ARBA" id="ARBA00007688"/>
    </source>
</evidence>
<feature type="region of interest" description="Disordered" evidence="7">
    <location>
        <begin position="159"/>
        <end position="184"/>
    </location>
</feature>
<evidence type="ECO:0000313" key="9">
    <source>
        <dbReference type="EMBL" id="KAI6656550.1"/>
    </source>
</evidence>
<dbReference type="Pfam" id="PF02969">
    <property type="entry name" value="TAF"/>
    <property type="match status" value="1"/>
</dbReference>
<comment type="subcellular location">
    <subcellularLocation>
        <location evidence="1">Nucleus</location>
    </subcellularLocation>
</comment>
<dbReference type="PANTHER" id="PTHR10221:SF9">
    <property type="entry name" value="TRANSCRIPTION INITIATION FACTOR TFIID SUBUNIT 6"/>
    <property type="match status" value="1"/>
</dbReference>
<protein>
    <recommendedName>
        <fullName evidence="6">Transcription initiation factor TFIID subunit 6</fullName>
    </recommendedName>
</protein>
<accession>A0AAV7K6F1</accession>
<proteinExistence type="inferred from homology"/>
<evidence type="ECO:0000256" key="6">
    <source>
        <dbReference type="ARBA" id="ARBA00040091"/>
    </source>
</evidence>
<dbReference type="CDD" id="cd08050">
    <property type="entry name" value="TAF6C"/>
    <property type="match status" value="1"/>
</dbReference>
<evidence type="ECO:0000256" key="4">
    <source>
        <dbReference type="ARBA" id="ARBA00023163"/>
    </source>
</evidence>
<dbReference type="Pfam" id="PF07571">
    <property type="entry name" value="TAF6_C"/>
    <property type="match status" value="1"/>
</dbReference>
<dbReference type="InterPro" id="IPR037796">
    <property type="entry name" value="TAF6"/>
</dbReference>
<dbReference type="GO" id="GO:0005669">
    <property type="term" value="C:transcription factor TFIID complex"/>
    <property type="evidence" value="ECO:0007669"/>
    <property type="project" value="InterPro"/>
</dbReference>
<evidence type="ECO:0000256" key="3">
    <source>
        <dbReference type="ARBA" id="ARBA00023015"/>
    </source>
</evidence>
<dbReference type="InterPro" id="IPR004823">
    <property type="entry name" value="TAF_TATA-bd_Histone-like_dom"/>
</dbReference>